<evidence type="ECO:0000256" key="2">
    <source>
        <dbReference type="SAM" id="SignalP"/>
    </source>
</evidence>
<gene>
    <name evidence="3" type="ORF">I4I82_28200</name>
</gene>
<keyword evidence="4" id="KW-1185">Reference proteome</keyword>
<feature type="region of interest" description="Disordered" evidence="1">
    <location>
        <begin position="205"/>
        <end position="228"/>
    </location>
</feature>
<proteinExistence type="predicted"/>
<protein>
    <recommendedName>
        <fullName evidence="5">DUF3558 domain-containing protein</fullName>
    </recommendedName>
</protein>
<reference evidence="3 4" key="1">
    <citation type="submission" date="2020-11" db="EMBL/GenBank/DDBJ databases">
        <title>Pseudonocardia abyssalis sp. nov. and Pseudonocardia oceani sp. nov., description and phylogenomic analysis of two novel actinomycetes isolated from the deep Southern Ocean.</title>
        <authorList>
            <person name="Parra J."/>
        </authorList>
    </citation>
    <scope>NUCLEOTIDE SEQUENCE [LARGE SCALE GENOMIC DNA]</scope>
    <source>
        <strain evidence="4">KRD185</strain>
    </source>
</reference>
<sequence>MGGGTRAGAVRLLVVLMGLAAAAGCARVDVETTAVPTFAAATGTASGEPGEADRNGALPTECGELLAAADLGALLGLPLDSVTVRTTIGVPEPSVGRTERVACRYSGTGSARGTLLDINTARYTDAAAAAAQWEKNTGVEDGDRRDLAIGAAPAVLFDRSRESVLMVTFDDDTLTFVLPEGPRPGDRPRGDVLVDLALRVLPVVGPPRPAEPVVPSPTPTEGPAVAAG</sequence>
<dbReference type="RefSeq" id="WP_218596239.1">
    <property type="nucleotide sequence ID" value="NZ_JADQDF010000001.1"/>
</dbReference>
<dbReference type="Proteomes" id="UP000694300">
    <property type="component" value="Unassembled WGS sequence"/>
</dbReference>
<evidence type="ECO:0000313" key="4">
    <source>
        <dbReference type="Proteomes" id="UP000694300"/>
    </source>
</evidence>
<keyword evidence="2" id="KW-0732">Signal</keyword>
<comment type="caution">
    <text evidence="3">The sequence shown here is derived from an EMBL/GenBank/DDBJ whole genome shotgun (WGS) entry which is preliminary data.</text>
</comment>
<dbReference type="EMBL" id="JADQDF010000001">
    <property type="protein sequence ID" value="MBW0131535.1"/>
    <property type="molecule type" value="Genomic_DNA"/>
</dbReference>
<feature type="chain" id="PRO_5046781696" description="DUF3558 domain-containing protein" evidence="2">
    <location>
        <begin position="23"/>
        <end position="228"/>
    </location>
</feature>
<dbReference type="PROSITE" id="PS51257">
    <property type="entry name" value="PROKAR_LIPOPROTEIN"/>
    <property type="match status" value="1"/>
</dbReference>
<feature type="compositionally biased region" description="Pro residues" evidence="1">
    <location>
        <begin position="205"/>
        <end position="220"/>
    </location>
</feature>
<evidence type="ECO:0000256" key="1">
    <source>
        <dbReference type="SAM" id="MobiDB-lite"/>
    </source>
</evidence>
<evidence type="ECO:0000313" key="3">
    <source>
        <dbReference type="EMBL" id="MBW0131535.1"/>
    </source>
</evidence>
<feature type="signal peptide" evidence="2">
    <location>
        <begin position="1"/>
        <end position="22"/>
    </location>
</feature>
<organism evidence="3 4">
    <name type="scientific">Pseudonocardia oceani</name>
    <dbReference type="NCBI Taxonomy" id="2792013"/>
    <lineage>
        <taxon>Bacteria</taxon>
        <taxon>Bacillati</taxon>
        <taxon>Actinomycetota</taxon>
        <taxon>Actinomycetes</taxon>
        <taxon>Pseudonocardiales</taxon>
        <taxon>Pseudonocardiaceae</taxon>
        <taxon>Pseudonocardia</taxon>
    </lineage>
</organism>
<accession>A0ABS6UH33</accession>
<evidence type="ECO:0008006" key="5">
    <source>
        <dbReference type="Google" id="ProtNLM"/>
    </source>
</evidence>
<name>A0ABS6UH33_9PSEU</name>